<evidence type="ECO:0000313" key="1">
    <source>
        <dbReference type="EMBL" id="CAB4816345.1"/>
    </source>
</evidence>
<proteinExistence type="predicted"/>
<sequence length="239" mass="26888">MIIAHDGQNIFDHKSATFRSTWRLAQTANRIFADKNLPAPLIIAVFHSSSKSDPNGRGKDLTPQASFEAGVLAAQENIPPQNRLEITQLRGDDYQRDIAEKIIPEITNAIGHQVVPDKTAMIGASMGGLASLYGVFKYPDLYKTALALSPHWILGNQPLVEDLVNRLPKNLGHKVWMSRGTSGLDAKYEKYQELADQLMIKAEWQVNKNFKSVIFNRASHNERAWARQLPEALEFWIKN</sequence>
<dbReference type="Gene3D" id="3.40.50.1820">
    <property type="entry name" value="alpha/beta hydrolase"/>
    <property type="match status" value="1"/>
</dbReference>
<dbReference type="EMBL" id="CAFABB010000021">
    <property type="protein sequence ID" value="CAB4816345.1"/>
    <property type="molecule type" value="Genomic_DNA"/>
</dbReference>
<reference evidence="1" key="1">
    <citation type="submission" date="2020-05" db="EMBL/GenBank/DDBJ databases">
        <authorList>
            <person name="Chiriac C."/>
            <person name="Salcher M."/>
            <person name="Ghai R."/>
            <person name="Kavagutti S V."/>
        </authorList>
    </citation>
    <scope>NUCLEOTIDE SEQUENCE</scope>
</reference>
<dbReference type="PANTHER" id="PTHR48098">
    <property type="entry name" value="ENTEROCHELIN ESTERASE-RELATED"/>
    <property type="match status" value="1"/>
</dbReference>
<name>A0A6J6Z6H2_9ZZZZ</name>
<dbReference type="InterPro" id="IPR000801">
    <property type="entry name" value="Esterase-like"/>
</dbReference>
<gene>
    <name evidence="1" type="ORF">UFOPK3162_00214</name>
</gene>
<dbReference type="AlphaFoldDB" id="A0A6J6Z6H2"/>
<dbReference type="InterPro" id="IPR050583">
    <property type="entry name" value="Mycobacterial_A85_antigen"/>
</dbReference>
<dbReference type="SUPFAM" id="SSF53474">
    <property type="entry name" value="alpha/beta-Hydrolases"/>
    <property type="match status" value="1"/>
</dbReference>
<dbReference type="InterPro" id="IPR029058">
    <property type="entry name" value="AB_hydrolase_fold"/>
</dbReference>
<accession>A0A6J6Z6H2</accession>
<dbReference type="PANTHER" id="PTHR48098:SF6">
    <property type="entry name" value="FERRI-BACILLIBACTIN ESTERASE BESA"/>
    <property type="match status" value="1"/>
</dbReference>
<organism evidence="1">
    <name type="scientific">freshwater metagenome</name>
    <dbReference type="NCBI Taxonomy" id="449393"/>
    <lineage>
        <taxon>unclassified sequences</taxon>
        <taxon>metagenomes</taxon>
        <taxon>ecological metagenomes</taxon>
    </lineage>
</organism>
<protein>
    <submittedName>
        <fullName evidence="1">Unannotated protein</fullName>
    </submittedName>
</protein>
<dbReference type="Pfam" id="PF00756">
    <property type="entry name" value="Esterase"/>
    <property type="match status" value="1"/>
</dbReference>